<dbReference type="HOGENOM" id="CLU_880231_0_0_1"/>
<dbReference type="OrthoDB" id="543156at2759"/>
<proteinExistence type="predicted"/>
<accession>E9E7P4</accession>
<dbReference type="InParanoid" id="E9E7P4"/>
<feature type="domain" description="DJ-1/PfpI" evidence="1">
    <location>
        <begin position="207"/>
        <end position="277"/>
    </location>
</feature>
<gene>
    <name evidence="2" type="ORF">MAC_05892</name>
</gene>
<reference evidence="2 3" key="1">
    <citation type="journal article" date="2011" name="PLoS Genet.">
        <title>Genome sequencing and comparative transcriptomics of the model entomopathogenic fungi Metarhizium anisopliae and M. acridum.</title>
        <authorList>
            <person name="Gao Q."/>
            <person name="Jin K."/>
            <person name="Ying S.H."/>
            <person name="Zhang Y."/>
            <person name="Xiao G."/>
            <person name="Shang Y."/>
            <person name="Duan Z."/>
            <person name="Hu X."/>
            <person name="Xie X.Q."/>
            <person name="Zhou G."/>
            <person name="Peng G."/>
            <person name="Luo Z."/>
            <person name="Huang W."/>
            <person name="Wang B."/>
            <person name="Fang W."/>
            <person name="Wang S."/>
            <person name="Zhong Y."/>
            <person name="Ma L.J."/>
            <person name="St Leger R.J."/>
            <person name="Zhao G.P."/>
            <person name="Pei Y."/>
            <person name="Feng M.G."/>
            <person name="Xia Y."/>
            <person name="Wang C."/>
        </authorList>
    </citation>
    <scope>NUCLEOTIDE SEQUENCE [LARGE SCALE GENOMIC DNA]</scope>
    <source>
        <strain evidence="2 3">CQMa 102</strain>
    </source>
</reference>
<evidence type="ECO:0000313" key="3">
    <source>
        <dbReference type="Proteomes" id="UP000002499"/>
    </source>
</evidence>
<dbReference type="InterPro" id="IPR002818">
    <property type="entry name" value="DJ-1/PfpI"/>
</dbReference>
<name>E9E7P4_METAQ</name>
<evidence type="ECO:0000313" key="2">
    <source>
        <dbReference type="EMBL" id="EFY88028.1"/>
    </source>
</evidence>
<dbReference type="EMBL" id="GL698517">
    <property type="protein sequence ID" value="EFY88028.1"/>
    <property type="molecule type" value="Genomic_DNA"/>
</dbReference>
<dbReference type="PANTHER" id="PTHR43130">
    <property type="entry name" value="ARAC-FAMILY TRANSCRIPTIONAL REGULATOR"/>
    <property type="match status" value="1"/>
</dbReference>
<dbReference type="InterPro" id="IPR029062">
    <property type="entry name" value="Class_I_gatase-like"/>
</dbReference>
<evidence type="ECO:0000259" key="1">
    <source>
        <dbReference type="Pfam" id="PF01965"/>
    </source>
</evidence>
<dbReference type="PANTHER" id="PTHR43130:SF15">
    <property type="entry name" value="THIJ_PFPI FAMILY PROTEIN (AFU_ORTHOLOGUE AFUA_5G14240)"/>
    <property type="match status" value="1"/>
</dbReference>
<sequence>MPRVDFISIQLDCFLARTKCRVALEQQRDATDPLGTFSNLKICSRLHSSWSLSPATPLLHQKIAQHFAFSRHQSLHLVLISFNVLLSSSVISTTHRLLQASRSLTALTSSGMGAPPVSYGVLLYPGFGVLDIAGPLECLNTLAECLPGAKLTLSVIGRPVHTDRQVPMRLSPANLNEGPPRSKPTNGFHLKASQFHLPTHTFDTAPPLDVLVLGGGLGSLPTDQVEPEISFLKAVFPSLKYLFTVCTGSAMAARAGLLDGLRATSNNAVWKQVVECGPKTHWVARARSSWPARHGPDPLNDPFADVFGAHDVLPKA</sequence>
<organism evidence="3">
    <name type="scientific">Metarhizium acridum (strain CQMa 102)</name>
    <dbReference type="NCBI Taxonomy" id="655827"/>
    <lineage>
        <taxon>Eukaryota</taxon>
        <taxon>Fungi</taxon>
        <taxon>Dikarya</taxon>
        <taxon>Ascomycota</taxon>
        <taxon>Pezizomycotina</taxon>
        <taxon>Sordariomycetes</taxon>
        <taxon>Hypocreomycetidae</taxon>
        <taxon>Hypocreales</taxon>
        <taxon>Clavicipitaceae</taxon>
        <taxon>Metarhizium</taxon>
    </lineage>
</organism>
<keyword evidence="3" id="KW-1185">Reference proteome</keyword>
<dbReference type="InterPro" id="IPR052158">
    <property type="entry name" value="INH-QAR"/>
</dbReference>
<dbReference type="Pfam" id="PF01965">
    <property type="entry name" value="DJ-1_PfpI"/>
    <property type="match status" value="1"/>
</dbReference>
<dbReference type="AlphaFoldDB" id="E9E7P4"/>
<dbReference type="STRING" id="655827.E9E7P4"/>
<dbReference type="SUPFAM" id="SSF52317">
    <property type="entry name" value="Class I glutamine amidotransferase-like"/>
    <property type="match status" value="1"/>
</dbReference>
<dbReference type="eggNOG" id="ENOG502TI2D">
    <property type="taxonomic scope" value="Eukaryota"/>
</dbReference>
<protein>
    <submittedName>
        <fullName evidence="2">ThiJ/PfpI family protein</fullName>
    </submittedName>
</protein>
<dbReference type="Gene3D" id="3.40.50.880">
    <property type="match status" value="1"/>
</dbReference>
<dbReference type="Proteomes" id="UP000002499">
    <property type="component" value="Unassembled WGS sequence"/>
</dbReference>